<name>A0AAD8TS51_LOLMU</name>
<proteinExistence type="predicted"/>
<feature type="region of interest" description="Disordered" evidence="1">
    <location>
        <begin position="1"/>
        <end position="35"/>
    </location>
</feature>
<dbReference type="AlphaFoldDB" id="A0AAD8TS51"/>
<protein>
    <submittedName>
        <fullName evidence="2">Uncharacterized protein</fullName>
    </submittedName>
</protein>
<dbReference type="Proteomes" id="UP001231189">
    <property type="component" value="Unassembled WGS sequence"/>
</dbReference>
<feature type="region of interest" description="Disordered" evidence="1">
    <location>
        <begin position="252"/>
        <end position="279"/>
    </location>
</feature>
<comment type="caution">
    <text evidence="2">The sequence shown here is derived from an EMBL/GenBank/DDBJ whole genome shotgun (WGS) entry which is preliminary data.</text>
</comment>
<keyword evidence="3" id="KW-1185">Reference proteome</keyword>
<feature type="compositionally biased region" description="Basic and acidic residues" evidence="1">
    <location>
        <begin position="265"/>
        <end position="279"/>
    </location>
</feature>
<sequence>MDVLVGDGNRFSGASASTSRGVPFMGNVSSPSKQARMGGLVADGEEAQHHRVPFRHESFVPSASAGIPFVRISAPNSVEKASSTSMGGRIDGLVADGEEVQHHRVPLRQASSIPSDNTGKQVLADTFVGFNHGQQYEGDFIHGDISDPELSQKELFDDIKDLVEKSVERIVKRRTNLRKKKKFIADNTKPDSEAIIIGEKSIPIDPKSFELVLGIPAGQLPVETDEEAGKLGFLSLFGLSEVPTVRCVSGAAGGSQVRSGGGEAGPRRGRSERSGEYGADVREPLTCARAQKPASSAVAGAARARMRSRLREWAEPEASRGGAAACFYLGRALMRCTCVGQMSTETGAWATSIEVDAHEPADGVEARA</sequence>
<accession>A0AAD8TS51</accession>
<dbReference type="EMBL" id="JAUUTY010000002">
    <property type="protein sequence ID" value="KAK1686696.1"/>
    <property type="molecule type" value="Genomic_DNA"/>
</dbReference>
<organism evidence="2 3">
    <name type="scientific">Lolium multiflorum</name>
    <name type="common">Italian ryegrass</name>
    <name type="synonym">Lolium perenne subsp. multiflorum</name>
    <dbReference type="NCBI Taxonomy" id="4521"/>
    <lineage>
        <taxon>Eukaryota</taxon>
        <taxon>Viridiplantae</taxon>
        <taxon>Streptophyta</taxon>
        <taxon>Embryophyta</taxon>
        <taxon>Tracheophyta</taxon>
        <taxon>Spermatophyta</taxon>
        <taxon>Magnoliopsida</taxon>
        <taxon>Liliopsida</taxon>
        <taxon>Poales</taxon>
        <taxon>Poaceae</taxon>
        <taxon>BOP clade</taxon>
        <taxon>Pooideae</taxon>
        <taxon>Poodae</taxon>
        <taxon>Poeae</taxon>
        <taxon>Poeae Chloroplast Group 2 (Poeae type)</taxon>
        <taxon>Loliodinae</taxon>
        <taxon>Loliinae</taxon>
        <taxon>Lolium</taxon>
    </lineage>
</organism>
<gene>
    <name evidence="2" type="ORF">QYE76_047544</name>
</gene>
<reference evidence="2" key="1">
    <citation type="submission" date="2023-07" db="EMBL/GenBank/DDBJ databases">
        <title>A chromosome-level genome assembly of Lolium multiflorum.</title>
        <authorList>
            <person name="Chen Y."/>
            <person name="Copetti D."/>
            <person name="Kolliker R."/>
            <person name="Studer B."/>
        </authorList>
    </citation>
    <scope>NUCLEOTIDE SEQUENCE</scope>
    <source>
        <strain evidence="2">02402/16</strain>
        <tissue evidence="2">Leaf</tissue>
    </source>
</reference>
<evidence type="ECO:0000256" key="1">
    <source>
        <dbReference type="SAM" id="MobiDB-lite"/>
    </source>
</evidence>
<evidence type="ECO:0000313" key="3">
    <source>
        <dbReference type="Proteomes" id="UP001231189"/>
    </source>
</evidence>
<evidence type="ECO:0000313" key="2">
    <source>
        <dbReference type="EMBL" id="KAK1686696.1"/>
    </source>
</evidence>